<gene>
    <name evidence="3" type="ORF">CKO40_13565</name>
</gene>
<keyword evidence="4" id="KW-1185">Reference proteome</keyword>
<accession>A0AAJ0U5A5</accession>
<feature type="compositionally biased region" description="Pro residues" evidence="1">
    <location>
        <begin position="297"/>
        <end position="325"/>
    </location>
</feature>
<dbReference type="CDD" id="cd00060">
    <property type="entry name" value="FHA"/>
    <property type="match status" value="1"/>
</dbReference>
<dbReference type="SUPFAM" id="SSF49879">
    <property type="entry name" value="SMAD/FHA domain"/>
    <property type="match status" value="1"/>
</dbReference>
<dbReference type="Proteomes" id="UP001296776">
    <property type="component" value="Unassembled WGS sequence"/>
</dbReference>
<evidence type="ECO:0000256" key="1">
    <source>
        <dbReference type="SAM" id="MobiDB-lite"/>
    </source>
</evidence>
<dbReference type="PROSITE" id="PS50006">
    <property type="entry name" value="FHA_DOMAIN"/>
    <property type="match status" value="1"/>
</dbReference>
<feature type="compositionally biased region" description="Low complexity" evidence="1">
    <location>
        <begin position="112"/>
        <end position="131"/>
    </location>
</feature>
<dbReference type="Pfam" id="PF20232">
    <property type="entry name" value="T6SS_FHA_C"/>
    <property type="match status" value="1"/>
</dbReference>
<dbReference type="InterPro" id="IPR017735">
    <property type="entry name" value="T6SS_FHA"/>
</dbReference>
<proteinExistence type="predicted"/>
<dbReference type="Pfam" id="PF00498">
    <property type="entry name" value="FHA"/>
    <property type="match status" value="1"/>
</dbReference>
<feature type="compositionally biased region" description="Low complexity" evidence="1">
    <location>
        <begin position="274"/>
        <end position="296"/>
    </location>
</feature>
<feature type="compositionally biased region" description="Pro residues" evidence="1">
    <location>
        <begin position="248"/>
        <end position="268"/>
    </location>
</feature>
<reference evidence="3" key="2">
    <citation type="journal article" date="2020" name="Microorganisms">
        <title>Osmotic Adaptation and Compatible Solute Biosynthesis of Phototrophic Bacteria as Revealed from Genome Analyses.</title>
        <authorList>
            <person name="Imhoff J.F."/>
            <person name="Rahn T."/>
            <person name="Kunzel S."/>
            <person name="Keller A."/>
            <person name="Neulinger S.C."/>
        </authorList>
    </citation>
    <scope>NUCLEOTIDE SEQUENCE</scope>
    <source>
        <strain evidence="3">DSM 11080</strain>
    </source>
</reference>
<protein>
    <recommendedName>
        <fullName evidence="2">FHA domain-containing protein</fullName>
    </recommendedName>
</protein>
<reference evidence="3" key="1">
    <citation type="submission" date="2017-08" db="EMBL/GenBank/DDBJ databases">
        <authorList>
            <person name="Imhoff J.F."/>
            <person name="Rahn T."/>
            <person name="Kuenzel S."/>
            <person name="Neulinger S.C."/>
        </authorList>
    </citation>
    <scope>NUCLEOTIDE SEQUENCE</scope>
    <source>
        <strain evidence="3">DSM 11080</strain>
    </source>
</reference>
<dbReference type="InterPro" id="IPR000253">
    <property type="entry name" value="FHA_dom"/>
</dbReference>
<sequence>MQLKLSVSSVQGPSLGPDAQARFRLRGGTIGRARDNDWVLPDPERIVSGHHARILYEQGGYYLEDTSSNGTFLNGQATPLPQGQLTELQHGDLIAIGDYEIRVELEDDAGASAAEAWSSSDSSSQPTSALAPQSPPAFIGKPYAPPSQGPAATPSDGDRAPGQRSASAPDDPDPWAAQRYPCSTTQAPSGDGWAGVQPDHLAPDAAHFRPPSATPERIPEEGESAAPDEILPDDWWKIDDEPTDAPSATPPPGVPGTPPAQPDIPEPLEPFSDPARVQPPSQPAVQAALQPAAEPAAPEPPPAPPARPEPPPAQAAPTQAPPWPAAPSSSGPAPAPVSEPAPDSAPNSASESDPELASQPASPPAQPAPPPQQSAPPSEQPASLSATALAEAYFSGMGLSAPDLSAAETEALFRQTGRLLRMLTDGLMEVLKTRSTLKSEFRLSQTIVQSAENNPLKFCVNADQALAQLFLDKRPGFMAPEASFGEALTDVKQHQLAVVAGMRAAFDCLLSKFDPETVEAAQAAAGKKRGGLFADKYWDFYRDYHADFKANAGDDFRGIFGEDFVRAYEAQIQRLLSGDHDD</sequence>
<comment type="caution">
    <text evidence="3">The sequence shown here is derived from an EMBL/GenBank/DDBJ whole genome shotgun (WGS) entry which is preliminary data.</text>
</comment>
<name>A0AAJ0U5A5_9GAMM</name>
<feature type="domain" description="FHA" evidence="2">
    <location>
        <begin position="28"/>
        <end position="78"/>
    </location>
</feature>
<dbReference type="EMBL" id="NRSJ01000024">
    <property type="protein sequence ID" value="MBK1705551.1"/>
    <property type="molecule type" value="Genomic_DNA"/>
</dbReference>
<dbReference type="RefSeq" id="WP_200346773.1">
    <property type="nucleotide sequence ID" value="NZ_NRSJ01000024.1"/>
</dbReference>
<dbReference type="AlphaFoldDB" id="A0AAJ0U5A5"/>
<dbReference type="PANTHER" id="PTHR23308">
    <property type="entry name" value="NUCLEAR INHIBITOR OF PROTEIN PHOSPHATASE-1"/>
    <property type="match status" value="1"/>
</dbReference>
<dbReference type="Gene3D" id="2.60.200.20">
    <property type="match status" value="1"/>
</dbReference>
<dbReference type="NCBIfam" id="TIGR03354">
    <property type="entry name" value="VI_FHA"/>
    <property type="match status" value="2"/>
</dbReference>
<feature type="compositionally biased region" description="Low complexity" evidence="1">
    <location>
        <begin position="375"/>
        <end position="385"/>
    </location>
</feature>
<organism evidence="3 4">
    <name type="scientific">Halochromatium glycolicum</name>
    <dbReference type="NCBI Taxonomy" id="85075"/>
    <lineage>
        <taxon>Bacteria</taxon>
        <taxon>Pseudomonadati</taxon>
        <taxon>Pseudomonadota</taxon>
        <taxon>Gammaproteobacteria</taxon>
        <taxon>Chromatiales</taxon>
        <taxon>Chromatiaceae</taxon>
        <taxon>Halochromatium</taxon>
    </lineage>
</organism>
<feature type="compositionally biased region" description="Pro residues" evidence="1">
    <location>
        <begin position="361"/>
        <end position="374"/>
    </location>
</feature>
<dbReference type="SMART" id="SM00240">
    <property type="entry name" value="FHA"/>
    <property type="match status" value="1"/>
</dbReference>
<evidence type="ECO:0000313" key="3">
    <source>
        <dbReference type="EMBL" id="MBK1705551.1"/>
    </source>
</evidence>
<feature type="region of interest" description="Disordered" evidence="1">
    <location>
        <begin position="112"/>
        <end position="385"/>
    </location>
</feature>
<evidence type="ECO:0000313" key="4">
    <source>
        <dbReference type="Proteomes" id="UP001296776"/>
    </source>
</evidence>
<dbReference type="InterPro" id="IPR050923">
    <property type="entry name" value="Cell_Proc_Reg/RNA_Proc"/>
</dbReference>
<dbReference type="InterPro" id="IPR046883">
    <property type="entry name" value="T6SS_FHA_C"/>
</dbReference>
<evidence type="ECO:0000259" key="2">
    <source>
        <dbReference type="PROSITE" id="PS50006"/>
    </source>
</evidence>
<dbReference type="InterPro" id="IPR008984">
    <property type="entry name" value="SMAD_FHA_dom_sf"/>
</dbReference>